<name>A0AAV9RV07_9TELE</name>
<comment type="caution">
    <text evidence="2">The sequence shown here is derived from an EMBL/GenBank/DDBJ whole genome shotgun (WGS) entry which is preliminary data.</text>
</comment>
<feature type="compositionally biased region" description="Polar residues" evidence="1">
    <location>
        <begin position="1"/>
        <end position="16"/>
    </location>
</feature>
<dbReference type="AlphaFoldDB" id="A0AAV9RV07"/>
<feature type="compositionally biased region" description="Polar residues" evidence="1">
    <location>
        <begin position="23"/>
        <end position="37"/>
    </location>
</feature>
<evidence type="ECO:0000256" key="1">
    <source>
        <dbReference type="SAM" id="MobiDB-lite"/>
    </source>
</evidence>
<evidence type="ECO:0000313" key="3">
    <source>
        <dbReference type="Proteomes" id="UP001311232"/>
    </source>
</evidence>
<dbReference type="Proteomes" id="UP001311232">
    <property type="component" value="Unassembled WGS sequence"/>
</dbReference>
<reference evidence="2 3" key="1">
    <citation type="submission" date="2021-06" db="EMBL/GenBank/DDBJ databases">
        <authorList>
            <person name="Palmer J.M."/>
        </authorList>
    </citation>
    <scope>NUCLEOTIDE SEQUENCE [LARGE SCALE GENOMIC DNA]</scope>
    <source>
        <strain evidence="2 3">MEX-2019</strain>
        <tissue evidence="2">Muscle</tissue>
    </source>
</reference>
<protein>
    <submittedName>
        <fullName evidence="2">Uncharacterized protein</fullName>
    </submittedName>
</protein>
<organism evidence="2 3">
    <name type="scientific">Crenichthys baileyi</name>
    <name type="common">White River springfish</name>
    <dbReference type="NCBI Taxonomy" id="28760"/>
    <lineage>
        <taxon>Eukaryota</taxon>
        <taxon>Metazoa</taxon>
        <taxon>Chordata</taxon>
        <taxon>Craniata</taxon>
        <taxon>Vertebrata</taxon>
        <taxon>Euteleostomi</taxon>
        <taxon>Actinopterygii</taxon>
        <taxon>Neopterygii</taxon>
        <taxon>Teleostei</taxon>
        <taxon>Neoteleostei</taxon>
        <taxon>Acanthomorphata</taxon>
        <taxon>Ovalentaria</taxon>
        <taxon>Atherinomorphae</taxon>
        <taxon>Cyprinodontiformes</taxon>
        <taxon>Goodeidae</taxon>
        <taxon>Crenichthys</taxon>
    </lineage>
</organism>
<dbReference type="EMBL" id="JAHHUM010001341">
    <property type="protein sequence ID" value="KAK5612648.1"/>
    <property type="molecule type" value="Genomic_DNA"/>
</dbReference>
<accession>A0AAV9RV07</accession>
<proteinExistence type="predicted"/>
<gene>
    <name evidence="2" type="ORF">CRENBAI_009649</name>
</gene>
<keyword evidence="3" id="KW-1185">Reference proteome</keyword>
<evidence type="ECO:0000313" key="2">
    <source>
        <dbReference type="EMBL" id="KAK5612648.1"/>
    </source>
</evidence>
<feature type="region of interest" description="Disordered" evidence="1">
    <location>
        <begin position="1"/>
        <end position="37"/>
    </location>
</feature>
<sequence length="117" mass="13116">MKSCSSGVSPVESQTIDPKLPSPYSSKSFAGESSSTASHPVHSWAEVGRQAFETQQVDALLRMQRMLGEEQMLWRHLTLVDQRLVVELQMDQRQAILEVLAKAAFLDQMELGNRNTI</sequence>